<dbReference type="Gene3D" id="1.10.1200.10">
    <property type="entry name" value="ACP-like"/>
    <property type="match status" value="1"/>
</dbReference>
<dbReference type="AlphaFoldDB" id="A0A0B7HI51"/>
<protein>
    <submittedName>
        <fullName evidence="1">Acyl carrier protein</fullName>
    </submittedName>
</protein>
<gene>
    <name evidence="1" type="ORF">CCAN12_760054</name>
</gene>
<organism evidence="1 2">
    <name type="scientific">Capnocytophaga canimorsus</name>
    <dbReference type="NCBI Taxonomy" id="28188"/>
    <lineage>
        <taxon>Bacteria</taxon>
        <taxon>Pseudomonadati</taxon>
        <taxon>Bacteroidota</taxon>
        <taxon>Flavobacteriia</taxon>
        <taxon>Flavobacteriales</taxon>
        <taxon>Flavobacteriaceae</taxon>
        <taxon>Capnocytophaga</taxon>
    </lineage>
</organism>
<name>A0A0B7HI51_9FLAO</name>
<dbReference type="EMBL" id="CDOE01000074">
    <property type="protein sequence ID" value="CEN39411.1"/>
    <property type="molecule type" value="Genomic_DNA"/>
</dbReference>
<dbReference type="InterPro" id="IPR036736">
    <property type="entry name" value="ACP-like_sf"/>
</dbReference>
<dbReference type="InterPro" id="IPR009081">
    <property type="entry name" value="PP-bd_ACP"/>
</dbReference>
<dbReference type="PROSITE" id="PS50075">
    <property type="entry name" value="CARRIER"/>
    <property type="match status" value="1"/>
</dbReference>
<dbReference type="RefSeq" id="WP_042001309.1">
    <property type="nucleotide sequence ID" value="NZ_CP022382.1"/>
</dbReference>
<sequence length="72" mass="8546">MREKIVEIMANVFEMNISDFPVEISQNTVENWDSLRHLNLIVEIEEAFDKSFEPEEISEMTSIDKIIEMIQR</sequence>
<dbReference type="Proteomes" id="UP000044026">
    <property type="component" value="Unassembled WGS sequence"/>
</dbReference>
<reference evidence="1 2" key="1">
    <citation type="submission" date="2015-01" db="EMBL/GenBank/DDBJ databases">
        <authorList>
            <person name="Xiang T."/>
            <person name="Song Y."/>
            <person name="Huang L."/>
            <person name="Wang B."/>
            <person name="Wu P."/>
        </authorList>
    </citation>
    <scope>NUCLEOTIDE SEQUENCE [LARGE SCALE GENOMIC DNA]</scope>
    <source>
        <strain evidence="1 2">Cc12</strain>
    </source>
</reference>
<proteinExistence type="predicted"/>
<dbReference type="GeneID" id="69580666"/>
<accession>A0A0B7HI51</accession>
<dbReference type="SUPFAM" id="SSF47336">
    <property type="entry name" value="ACP-like"/>
    <property type="match status" value="1"/>
</dbReference>
<evidence type="ECO:0000313" key="1">
    <source>
        <dbReference type="EMBL" id="CEN39411.1"/>
    </source>
</evidence>
<evidence type="ECO:0000313" key="2">
    <source>
        <dbReference type="Proteomes" id="UP000044026"/>
    </source>
</evidence>